<keyword evidence="2" id="KW-1185">Reference proteome</keyword>
<evidence type="ECO:0000313" key="1">
    <source>
        <dbReference type="EMBL" id="KAL2726065.1"/>
    </source>
</evidence>
<reference evidence="1 2" key="1">
    <citation type="journal article" date="2024" name="Ann. Entomol. Soc. Am.">
        <title>Genomic analyses of the southern and eastern yellowjacket wasps (Hymenoptera: Vespidae) reveal evolutionary signatures of social life.</title>
        <authorList>
            <person name="Catto M.A."/>
            <person name="Caine P.B."/>
            <person name="Orr S.E."/>
            <person name="Hunt B.G."/>
            <person name="Goodisman M.A.D."/>
        </authorList>
    </citation>
    <scope>NUCLEOTIDE SEQUENCE [LARGE SCALE GENOMIC DNA]</scope>
    <source>
        <strain evidence="1">232</strain>
        <tissue evidence="1">Head and thorax</tissue>
    </source>
</reference>
<organism evidence="1 2">
    <name type="scientific">Vespula maculifrons</name>
    <name type="common">Eastern yellow jacket</name>
    <name type="synonym">Wasp</name>
    <dbReference type="NCBI Taxonomy" id="7453"/>
    <lineage>
        <taxon>Eukaryota</taxon>
        <taxon>Metazoa</taxon>
        <taxon>Ecdysozoa</taxon>
        <taxon>Arthropoda</taxon>
        <taxon>Hexapoda</taxon>
        <taxon>Insecta</taxon>
        <taxon>Pterygota</taxon>
        <taxon>Neoptera</taxon>
        <taxon>Endopterygota</taxon>
        <taxon>Hymenoptera</taxon>
        <taxon>Apocrita</taxon>
        <taxon>Aculeata</taxon>
        <taxon>Vespoidea</taxon>
        <taxon>Vespidae</taxon>
        <taxon>Vespinae</taxon>
        <taxon>Vespula</taxon>
    </lineage>
</organism>
<gene>
    <name evidence="1" type="ORF">V1477_017879</name>
</gene>
<name>A0ABD2B1B7_VESMC</name>
<accession>A0ABD2B1B7</accession>
<dbReference type="AlphaFoldDB" id="A0ABD2B1B7"/>
<dbReference type="EMBL" id="JAYRBN010000109">
    <property type="protein sequence ID" value="KAL2726065.1"/>
    <property type="molecule type" value="Genomic_DNA"/>
</dbReference>
<evidence type="ECO:0000313" key="2">
    <source>
        <dbReference type="Proteomes" id="UP001607303"/>
    </source>
</evidence>
<sequence length="102" mass="11575">MAYLAQVGFQVWSQVNGNGNNYRLLAIIFGTVDWHLIHCSKSLLTLGGSICFYQFPIGFGYSSLDFCLGFLGIVSCFTHFHLGIRAHVTCTFFEIHRIIYCR</sequence>
<protein>
    <submittedName>
        <fullName evidence="1">Uncharacterized protein</fullName>
    </submittedName>
</protein>
<proteinExistence type="predicted"/>
<dbReference type="Proteomes" id="UP001607303">
    <property type="component" value="Unassembled WGS sequence"/>
</dbReference>
<comment type="caution">
    <text evidence="1">The sequence shown here is derived from an EMBL/GenBank/DDBJ whole genome shotgun (WGS) entry which is preliminary data.</text>
</comment>